<proteinExistence type="predicted"/>
<sequence length="93" mass="10348">RHESTVSMASSHSHRSASSEPPVPDFKTEFHPRSHRPPLFQHQEDFGLRNAAELAPNGSPWRPFVEEGDYLFAEIALQAGLNSSQVNDLLGLI</sequence>
<dbReference type="AlphaFoldDB" id="A0A8I3A2F1"/>
<feature type="compositionally biased region" description="Low complexity" evidence="1">
    <location>
        <begin position="1"/>
        <end position="19"/>
    </location>
</feature>
<evidence type="ECO:0000313" key="2">
    <source>
        <dbReference type="EMBL" id="KAG6369593.1"/>
    </source>
</evidence>
<protein>
    <submittedName>
        <fullName evidence="2">Uncharacterized protein</fullName>
    </submittedName>
</protein>
<accession>A0A8I3A2F1</accession>
<keyword evidence="3" id="KW-1185">Reference proteome</keyword>
<evidence type="ECO:0000256" key="1">
    <source>
        <dbReference type="SAM" id="MobiDB-lite"/>
    </source>
</evidence>
<evidence type="ECO:0000313" key="3">
    <source>
        <dbReference type="Proteomes" id="UP000683000"/>
    </source>
</evidence>
<name>A0A8I3A2F1_9AGAM</name>
<feature type="region of interest" description="Disordered" evidence="1">
    <location>
        <begin position="1"/>
        <end position="40"/>
    </location>
</feature>
<organism evidence="2 3">
    <name type="scientific">Boletus reticuloceps</name>
    <dbReference type="NCBI Taxonomy" id="495285"/>
    <lineage>
        <taxon>Eukaryota</taxon>
        <taxon>Fungi</taxon>
        <taxon>Dikarya</taxon>
        <taxon>Basidiomycota</taxon>
        <taxon>Agaricomycotina</taxon>
        <taxon>Agaricomycetes</taxon>
        <taxon>Agaricomycetidae</taxon>
        <taxon>Boletales</taxon>
        <taxon>Boletineae</taxon>
        <taxon>Boletaceae</taxon>
        <taxon>Boletoideae</taxon>
        <taxon>Boletus</taxon>
    </lineage>
</organism>
<gene>
    <name evidence="2" type="ORF">JVT61DRAFT_14212</name>
</gene>
<comment type="caution">
    <text evidence="2">The sequence shown here is derived from an EMBL/GenBank/DDBJ whole genome shotgun (WGS) entry which is preliminary data.</text>
</comment>
<dbReference type="Proteomes" id="UP000683000">
    <property type="component" value="Unassembled WGS sequence"/>
</dbReference>
<reference evidence="2" key="1">
    <citation type="submission" date="2021-03" db="EMBL/GenBank/DDBJ databases">
        <title>Evolutionary innovations through gain and loss of genes in the ectomycorrhizal Boletales.</title>
        <authorList>
            <person name="Wu G."/>
            <person name="Miyauchi S."/>
            <person name="Morin E."/>
            <person name="Yang Z.-L."/>
            <person name="Xu J."/>
            <person name="Martin F.M."/>
        </authorList>
    </citation>
    <scope>NUCLEOTIDE SEQUENCE</scope>
    <source>
        <strain evidence="2">BR01</strain>
    </source>
</reference>
<dbReference type="EMBL" id="JAGFBS010000073">
    <property type="protein sequence ID" value="KAG6369593.1"/>
    <property type="molecule type" value="Genomic_DNA"/>
</dbReference>
<dbReference type="OrthoDB" id="3239511at2759"/>
<feature type="non-terminal residue" evidence="2">
    <location>
        <position position="1"/>
    </location>
</feature>